<dbReference type="AlphaFoldDB" id="A0A388TBK6"/>
<dbReference type="Proteomes" id="UP000269352">
    <property type="component" value="Unassembled WGS sequence"/>
</dbReference>
<evidence type="ECO:0000313" key="1">
    <source>
        <dbReference type="EMBL" id="GBR73617.1"/>
    </source>
</evidence>
<protein>
    <submittedName>
        <fullName evidence="1">Uncharacterized protein</fullName>
    </submittedName>
</protein>
<comment type="caution">
    <text evidence="1">The sequence shown here is derived from an EMBL/GenBank/DDBJ whole genome shotgun (WGS) entry which is preliminary data.</text>
</comment>
<reference evidence="1 2" key="1">
    <citation type="journal article" date="2019" name="ISME J.">
        <title>Genome analyses of uncultured TG2/ZB3 bacteria in 'Margulisbacteria' specifically attached to ectosymbiotic spirochetes of protists in the termite gut.</title>
        <authorList>
            <person name="Utami Y.D."/>
            <person name="Kuwahara H."/>
            <person name="Igai K."/>
            <person name="Murakami T."/>
            <person name="Sugaya K."/>
            <person name="Morikawa T."/>
            <person name="Nagura Y."/>
            <person name="Yuki M."/>
            <person name="Deevong P."/>
            <person name="Inoue T."/>
            <person name="Kihara K."/>
            <person name="Lo N."/>
            <person name="Yamada A."/>
            <person name="Ohkuma M."/>
            <person name="Hongoh Y."/>
        </authorList>
    </citation>
    <scope>NUCLEOTIDE SEQUENCE [LARGE SCALE GENOMIC DNA]</scope>
    <source>
        <strain evidence="1">NkOx7-01</strain>
    </source>
</reference>
<dbReference type="EMBL" id="BGZN01000014">
    <property type="protein sequence ID" value="GBR73617.1"/>
    <property type="molecule type" value="Genomic_DNA"/>
</dbReference>
<sequence length="45" mass="5049">MKEKDIKDLIRKAGEEGCKKAQKIKTLEYNMDFGTVTATVAMSLN</sequence>
<accession>A0A388TBK6</accession>
<name>A0A388TBK6_TERA1</name>
<evidence type="ECO:0000313" key="2">
    <source>
        <dbReference type="Proteomes" id="UP000269352"/>
    </source>
</evidence>
<keyword evidence="2" id="KW-1185">Reference proteome</keyword>
<gene>
    <name evidence="1" type="ORF">NO1_0960</name>
</gene>
<proteinExistence type="predicted"/>
<organism evidence="1 2">
    <name type="scientific">Termititenax aidoneus</name>
    <dbReference type="NCBI Taxonomy" id="2218524"/>
    <lineage>
        <taxon>Bacteria</taxon>
        <taxon>Bacillati</taxon>
        <taxon>Candidatus Margulisiibacteriota</taxon>
        <taxon>Candidatus Termititenacia</taxon>
        <taxon>Candidatus Termititenacales</taxon>
        <taxon>Candidatus Termititenacaceae</taxon>
        <taxon>Candidatus Termititenax</taxon>
    </lineage>
</organism>